<keyword evidence="2" id="KW-1185">Reference proteome</keyword>
<accession>A0ACC2IH66</accession>
<protein>
    <submittedName>
        <fullName evidence="1">Uncharacterized protein</fullName>
    </submittedName>
</protein>
<organism evidence="1 2">
    <name type="scientific">Boeremia exigua</name>
    <dbReference type="NCBI Taxonomy" id="749465"/>
    <lineage>
        <taxon>Eukaryota</taxon>
        <taxon>Fungi</taxon>
        <taxon>Dikarya</taxon>
        <taxon>Ascomycota</taxon>
        <taxon>Pezizomycotina</taxon>
        <taxon>Dothideomycetes</taxon>
        <taxon>Pleosporomycetidae</taxon>
        <taxon>Pleosporales</taxon>
        <taxon>Pleosporineae</taxon>
        <taxon>Didymellaceae</taxon>
        <taxon>Boeremia</taxon>
    </lineage>
</organism>
<proteinExistence type="predicted"/>
<gene>
    <name evidence="1" type="ORF">OPT61_g3652</name>
</gene>
<name>A0ACC2IH66_9PLEO</name>
<reference evidence="1" key="1">
    <citation type="submission" date="2022-11" db="EMBL/GenBank/DDBJ databases">
        <title>Genome Sequence of Boeremia exigua.</title>
        <authorList>
            <person name="Buettner E."/>
        </authorList>
    </citation>
    <scope>NUCLEOTIDE SEQUENCE</scope>
    <source>
        <strain evidence="1">CU02</strain>
    </source>
</reference>
<comment type="caution">
    <text evidence="1">The sequence shown here is derived from an EMBL/GenBank/DDBJ whole genome shotgun (WGS) entry which is preliminary data.</text>
</comment>
<sequence>MIPTRRNFLSKVLTILHLLLIAPTFAQNETTQPKIRLPQVDLGYTIHQASFNASGNYYNFSNIRYAEPPLGKLRFAAPLPPKGRSRVIDDGSVARICPQAYPLGIFINNIYNSYYSKTGRTDLEGFENATIGFDYPRNTPNDPRATEDCLFLDLMVPRKIFDQRASSGGKGKKGAAVMVWIHGGGYGAGTKYDVPSAGLISRSQLGADDGVIYVAINYRLGALGWSSGSTFATNGLPNAGLHDQRLALEWVKANVHRFGGDPKRVTVFGESAGGGSIAHHITAFGGRKGKAPFQQAIMQSPGFILPAGKFEQEQNFQKFLSLLNVSSLEEARGLPTKDILTANEYQVRTSKPGSWTYGPVVDGNFVPELPGLSLLHNNFDQSVKVMIGHNGDEGLAYPLLQNNTAFEQYVFTSFPNAPPAARKHITEVLYPPMIEATRNQFEDYNPATTTSMVVNGYNNTHGRQALLTSETVINCLTNHINRAFGGKSYSYLFSTPPALHGQDLYYVFYNQQATDVYYRPINVTLAHIMQDYWLNFARTGSPNGDGLPLFSTWGSSANVQSISLAGVGPTDDVSNNARCRWWQLGLYL</sequence>
<dbReference type="Proteomes" id="UP001153331">
    <property type="component" value="Unassembled WGS sequence"/>
</dbReference>
<evidence type="ECO:0000313" key="2">
    <source>
        <dbReference type="Proteomes" id="UP001153331"/>
    </source>
</evidence>
<evidence type="ECO:0000313" key="1">
    <source>
        <dbReference type="EMBL" id="KAJ8114479.1"/>
    </source>
</evidence>
<dbReference type="EMBL" id="JAPHNI010000191">
    <property type="protein sequence ID" value="KAJ8114479.1"/>
    <property type="molecule type" value="Genomic_DNA"/>
</dbReference>